<proteinExistence type="predicted"/>
<dbReference type="EMBL" id="QSFO01000003">
    <property type="protein sequence ID" value="RHA56138.1"/>
    <property type="molecule type" value="Genomic_DNA"/>
</dbReference>
<evidence type="ECO:0000259" key="2">
    <source>
        <dbReference type="Pfam" id="PF04432"/>
    </source>
</evidence>
<name>A0A413S3H5_9FIRM</name>
<dbReference type="AlphaFoldDB" id="A0A413S3H5"/>
<sequence length="318" mass="37657">MPNTVNTKVYAGRIKEKKIVMKSSSGGAFTAISDYFIERGDAVIAAVYEYDNYNLNYKIIQSKSDRDKAIGSKYMQSRVGNIYNEAYYWLKQNVDKKILFVGMGCQADGFRKFCEMKKIRDRVYIVDIVCHGMPSAKLWKEYAEYIENKYKGKIKYLTFKDKRNGWKNPSALVEIEGKEIMIKDYVNVFYSGCALRPYCYKCKYATIVRKTDLTIGDFWHIEETIPEFFEPEGTSLFLIHTEYGVELFNHIKQRLFYKKSDIKQCWQYNLERPTEKPKEREKFWNDYRRGGIFLIVKKYGLNSLFAKIKYRINKISRK</sequence>
<dbReference type="Pfam" id="PF04422">
    <property type="entry name" value="FrhB_FdhB_N"/>
    <property type="match status" value="1"/>
</dbReference>
<organism evidence="3 4">
    <name type="scientific">Eubacterium ventriosum</name>
    <dbReference type="NCBI Taxonomy" id="39496"/>
    <lineage>
        <taxon>Bacteria</taxon>
        <taxon>Bacillati</taxon>
        <taxon>Bacillota</taxon>
        <taxon>Clostridia</taxon>
        <taxon>Eubacteriales</taxon>
        <taxon>Eubacteriaceae</taxon>
        <taxon>Eubacterium</taxon>
    </lineage>
</organism>
<protein>
    <recommendedName>
        <fullName evidence="5">Coenzyme F420 hydrogenase/dehydrogenase beta subunit C-terminal domain-containing protein</fullName>
    </recommendedName>
</protein>
<feature type="domain" description="Coenzyme F420 hydrogenase/dehydrogenase beta subunit C-terminal" evidence="2">
    <location>
        <begin position="96"/>
        <end position="262"/>
    </location>
</feature>
<dbReference type="PANTHER" id="PTHR43193:SF2">
    <property type="entry name" value="POLYFERREDOXIN PROTEIN FWDF"/>
    <property type="match status" value="1"/>
</dbReference>
<dbReference type="InterPro" id="IPR052977">
    <property type="entry name" value="Polyferredoxin-like_ET"/>
</dbReference>
<dbReference type="PANTHER" id="PTHR43193">
    <property type="match status" value="1"/>
</dbReference>
<dbReference type="InterPro" id="IPR007525">
    <property type="entry name" value="FrhB_FdhB_C"/>
</dbReference>
<comment type="caution">
    <text evidence="3">The sequence shown here is derived from an EMBL/GenBank/DDBJ whole genome shotgun (WGS) entry which is preliminary data.</text>
</comment>
<evidence type="ECO:0000259" key="1">
    <source>
        <dbReference type="Pfam" id="PF04422"/>
    </source>
</evidence>
<evidence type="ECO:0000313" key="3">
    <source>
        <dbReference type="EMBL" id="RHA56138.1"/>
    </source>
</evidence>
<dbReference type="InterPro" id="IPR007516">
    <property type="entry name" value="Co_F420_Hydgase/DH_bsu_N"/>
</dbReference>
<feature type="domain" description="Coenzyme F420 hydrogenase/dehydrogenase beta subunit N-terminal" evidence="1">
    <location>
        <begin position="9"/>
        <end position="79"/>
    </location>
</feature>
<evidence type="ECO:0000313" key="4">
    <source>
        <dbReference type="Proteomes" id="UP000284598"/>
    </source>
</evidence>
<reference evidence="3 4" key="1">
    <citation type="submission" date="2018-08" db="EMBL/GenBank/DDBJ databases">
        <title>A genome reference for cultivated species of the human gut microbiota.</title>
        <authorList>
            <person name="Zou Y."/>
            <person name="Xue W."/>
            <person name="Luo G."/>
        </authorList>
    </citation>
    <scope>NUCLEOTIDE SEQUENCE [LARGE SCALE GENOMIC DNA]</scope>
    <source>
        <strain evidence="3 4">AM43-2</strain>
    </source>
</reference>
<gene>
    <name evidence="3" type="ORF">DW929_03375</name>
</gene>
<dbReference type="Pfam" id="PF04432">
    <property type="entry name" value="FrhB_FdhB_C"/>
    <property type="match status" value="1"/>
</dbReference>
<accession>A0A413S3H5</accession>
<dbReference type="Proteomes" id="UP000284598">
    <property type="component" value="Unassembled WGS sequence"/>
</dbReference>
<evidence type="ECO:0008006" key="5">
    <source>
        <dbReference type="Google" id="ProtNLM"/>
    </source>
</evidence>
<dbReference type="RefSeq" id="WP_117900041.1">
    <property type="nucleotide sequence ID" value="NZ_CATZTO010000001.1"/>
</dbReference>